<dbReference type="AlphaFoldDB" id="A0A1V6PIH9"/>
<dbReference type="Pfam" id="PF09994">
    <property type="entry name" value="T6SS_Tle1-like_cat"/>
    <property type="match status" value="2"/>
</dbReference>
<dbReference type="PANTHER" id="PTHR33840:SF1">
    <property type="entry name" value="TLE1 PHOSPHOLIPASE DOMAIN-CONTAINING PROTEIN"/>
    <property type="match status" value="1"/>
</dbReference>
<dbReference type="GO" id="GO:0017000">
    <property type="term" value="P:antibiotic biosynthetic process"/>
    <property type="evidence" value="ECO:0007669"/>
    <property type="project" value="UniProtKB-ARBA"/>
</dbReference>
<feature type="domain" description="T6SS Phospholipase effector Tle1-like catalytic" evidence="1">
    <location>
        <begin position="6"/>
        <end position="171"/>
    </location>
</feature>
<comment type="caution">
    <text evidence="2">The sequence shown here is derived from an EMBL/GenBank/DDBJ whole genome shotgun (WGS) entry which is preliminary data.</text>
</comment>
<accession>A0A1V6PIH9</accession>
<dbReference type="Proteomes" id="UP000191522">
    <property type="component" value="Unassembled WGS sequence"/>
</dbReference>
<dbReference type="STRING" id="69771.A0A1V6PIH9"/>
<reference evidence="3" key="1">
    <citation type="journal article" date="2017" name="Nat. Microbiol.">
        <title>Global analysis of biosynthetic gene clusters reveals vast potential of secondary metabolite production in Penicillium species.</title>
        <authorList>
            <person name="Nielsen J.C."/>
            <person name="Grijseels S."/>
            <person name="Prigent S."/>
            <person name="Ji B."/>
            <person name="Dainat J."/>
            <person name="Nielsen K.F."/>
            <person name="Frisvad J.C."/>
            <person name="Workman M."/>
            <person name="Nielsen J."/>
        </authorList>
    </citation>
    <scope>NUCLEOTIDE SEQUENCE [LARGE SCALE GENOMIC DNA]</scope>
    <source>
        <strain evidence="3">IBT 11843</strain>
    </source>
</reference>
<dbReference type="EMBL" id="MDYL01000004">
    <property type="protein sequence ID" value="OQD76452.1"/>
    <property type="molecule type" value="Genomic_DNA"/>
</dbReference>
<evidence type="ECO:0000313" key="2">
    <source>
        <dbReference type="EMBL" id="OQD76452.1"/>
    </source>
</evidence>
<dbReference type="InterPro" id="IPR018712">
    <property type="entry name" value="Tle1-like_cat"/>
</dbReference>
<feature type="domain" description="T6SS Phospholipase effector Tle1-like catalytic" evidence="1">
    <location>
        <begin position="179"/>
        <end position="255"/>
    </location>
</feature>
<organism evidence="2 3">
    <name type="scientific">Penicillium decumbens</name>
    <dbReference type="NCBI Taxonomy" id="69771"/>
    <lineage>
        <taxon>Eukaryota</taxon>
        <taxon>Fungi</taxon>
        <taxon>Dikarya</taxon>
        <taxon>Ascomycota</taxon>
        <taxon>Pezizomycotina</taxon>
        <taxon>Eurotiomycetes</taxon>
        <taxon>Eurotiomycetidae</taxon>
        <taxon>Eurotiales</taxon>
        <taxon>Aspergillaceae</taxon>
        <taxon>Penicillium</taxon>
    </lineage>
</organism>
<sequence length="475" mass="54235">MLNPNKRLILCLDGTWVNSDQGYNRPTLDQPNATLQIPSNVTRIYRALKKRDSAGSAQIMYYHPGVGTSGGIADTIAGGLFGAGVSENIREAYSFVATNYEPGDEIILVGFSRGAFTARSVAGLITEIGLLTSKGMEFLYPIFKDTLNSRNPDYKDKFPTVPFKHKPKTPNNGKEYKRRLEEFYDTSLSNGIEYAFQALALDEDRPSFAPAVWERPPGVRTDLRQVWFCGAHSNVGGGLPDQELANITMAWMMDQLNSIGVALEEDTIDRIFEDSLNYYYNCRQEAKPTSENSKRRRRPEWAIPSIYYAHRPVRPWGLGEIVDPVTGIYHLAGKTTRTPGMYRYTDHKTGRPTSEFLENTNERIHRSVRIRLSLEGLGYDDEEPYKCRALLRKGPWQLKRTRVMSRRQIEYSYGDEEEILEQDQGRWGWVYCGPKEDEPPETLMMEEPLGPFEDQLLRYSKGRAFYKALLAESQR</sequence>
<dbReference type="Gene3D" id="3.40.50.1820">
    <property type="entry name" value="alpha/beta hydrolase"/>
    <property type="match status" value="1"/>
</dbReference>
<dbReference type="InterPro" id="IPR029058">
    <property type="entry name" value="AB_hydrolase_fold"/>
</dbReference>
<dbReference type="OrthoDB" id="3057168at2759"/>
<protein>
    <recommendedName>
        <fullName evidence="1">T6SS Phospholipase effector Tle1-like catalytic domain-containing protein</fullName>
    </recommendedName>
</protein>
<dbReference type="GO" id="GO:0072330">
    <property type="term" value="P:monocarboxylic acid biosynthetic process"/>
    <property type="evidence" value="ECO:0007669"/>
    <property type="project" value="UniProtKB-ARBA"/>
</dbReference>
<evidence type="ECO:0000313" key="3">
    <source>
        <dbReference type="Proteomes" id="UP000191522"/>
    </source>
</evidence>
<dbReference type="PANTHER" id="PTHR33840">
    <property type="match status" value="1"/>
</dbReference>
<dbReference type="SUPFAM" id="SSF53474">
    <property type="entry name" value="alpha/beta-Hydrolases"/>
    <property type="match status" value="1"/>
</dbReference>
<keyword evidence="3" id="KW-1185">Reference proteome</keyword>
<evidence type="ECO:0000259" key="1">
    <source>
        <dbReference type="Pfam" id="PF09994"/>
    </source>
</evidence>
<gene>
    <name evidence="2" type="ORF">PENDEC_c004G04418</name>
</gene>
<dbReference type="OMA" id="CVAVWDT"/>
<name>A0A1V6PIH9_PENDC</name>
<proteinExistence type="predicted"/>